<dbReference type="Pfam" id="PF25461">
    <property type="entry name" value="Beta-barrel_SelB"/>
    <property type="match status" value="1"/>
</dbReference>
<dbReference type="SUPFAM" id="SSF50447">
    <property type="entry name" value="Translation proteins"/>
    <property type="match status" value="1"/>
</dbReference>
<proteinExistence type="predicted"/>
<dbReference type="GO" id="GO:0005525">
    <property type="term" value="F:GTP binding"/>
    <property type="evidence" value="ECO:0007669"/>
    <property type="project" value="UniProtKB-KW"/>
</dbReference>
<dbReference type="GO" id="GO:0003723">
    <property type="term" value="F:RNA binding"/>
    <property type="evidence" value="ECO:0007669"/>
    <property type="project" value="InterPro"/>
</dbReference>
<keyword evidence="3" id="KW-0547">Nucleotide-binding</keyword>
<dbReference type="Gene3D" id="1.10.10.10">
    <property type="entry name" value="Winged helix-like DNA-binding domain superfamily/Winged helix DNA-binding domain"/>
    <property type="match status" value="3"/>
</dbReference>
<dbReference type="NCBIfam" id="TIGR00475">
    <property type="entry name" value="selB"/>
    <property type="match status" value="1"/>
</dbReference>
<dbReference type="InterPro" id="IPR048931">
    <property type="entry name" value="WHD_2nd_SelB_bact"/>
</dbReference>
<gene>
    <name evidence="7" type="primary">selB</name>
    <name evidence="7" type="ORF">GCM10009090_16820</name>
</gene>
<dbReference type="InterPro" id="IPR027417">
    <property type="entry name" value="P-loop_NTPase"/>
</dbReference>
<dbReference type="InterPro" id="IPR036388">
    <property type="entry name" value="WH-like_DNA-bd_sf"/>
</dbReference>
<evidence type="ECO:0000256" key="1">
    <source>
        <dbReference type="ARBA" id="ARBA00004496"/>
    </source>
</evidence>
<dbReference type="GO" id="GO:0003924">
    <property type="term" value="F:GTPase activity"/>
    <property type="evidence" value="ECO:0007669"/>
    <property type="project" value="InterPro"/>
</dbReference>
<dbReference type="InterPro" id="IPR031157">
    <property type="entry name" value="G_TR_CS"/>
</dbReference>
<dbReference type="InterPro" id="IPR009001">
    <property type="entry name" value="Transl_elong_EF1A/Init_IF2_C"/>
</dbReference>
<dbReference type="AlphaFoldDB" id="A0A919F7I9"/>
<dbReference type="GO" id="GO:0005829">
    <property type="term" value="C:cytosol"/>
    <property type="evidence" value="ECO:0007669"/>
    <property type="project" value="TreeGrafter"/>
</dbReference>
<feature type="domain" description="Tr-type G" evidence="6">
    <location>
        <begin position="1"/>
        <end position="175"/>
    </location>
</feature>
<accession>A0A919F7I9</accession>
<dbReference type="RefSeq" id="WP_434029109.1">
    <property type="nucleotide sequence ID" value="NZ_BNBA01000011.1"/>
</dbReference>
<name>A0A919F7I9_9XANT</name>
<dbReference type="InterPro" id="IPR015191">
    <property type="entry name" value="SelB_WHD4"/>
</dbReference>
<dbReference type="PANTHER" id="PTHR43721:SF22">
    <property type="entry name" value="ELONGATION FACTOR TU, MITOCHONDRIAL"/>
    <property type="match status" value="1"/>
</dbReference>
<dbReference type="SUPFAM" id="SSF46785">
    <property type="entry name" value="Winged helix' DNA-binding domain"/>
    <property type="match status" value="3"/>
</dbReference>
<comment type="subcellular location">
    <subcellularLocation>
        <location evidence="1">Cytoplasm</location>
    </subcellularLocation>
</comment>
<dbReference type="InterPro" id="IPR036390">
    <property type="entry name" value="WH_DNA-bd_sf"/>
</dbReference>
<dbReference type="GO" id="GO:0003746">
    <property type="term" value="F:translation elongation factor activity"/>
    <property type="evidence" value="ECO:0007669"/>
    <property type="project" value="InterPro"/>
</dbReference>
<dbReference type="SUPFAM" id="SSF50465">
    <property type="entry name" value="EF-Tu/eEF-1alpha/eIF2-gamma C-terminal domain"/>
    <property type="match status" value="1"/>
</dbReference>
<dbReference type="EMBL" id="BNBA01000011">
    <property type="protein sequence ID" value="GHH52641.1"/>
    <property type="molecule type" value="Genomic_DNA"/>
</dbReference>
<dbReference type="Pfam" id="PF09107">
    <property type="entry name" value="WHD_3rd_SelB"/>
    <property type="match status" value="1"/>
</dbReference>
<dbReference type="Pfam" id="PF21214">
    <property type="entry name" value="WHD_2nd_SelB_bact"/>
    <property type="match status" value="1"/>
</dbReference>
<keyword evidence="4" id="KW-0648">Protein biosynthesis</keyword>
<dbReference type="InterPro" id="IPR050055">
    <property type="entry name" value="EF-Tu_GTPase"/>
</dbReference>
<dbReference type="Pfam" id="PF00009">
    <property type="entry name" value="GTP_EFTU"/>
    <property type="match status" value="1"/>
</dbReference>
<dbReference type="SUPFAM" id="SSF52540">
    <property type="entry name" value="P-loop containing nucleoside triphosphate hydrolases"/>
    <property type="match status" value="1"/>
</dbReference>
<dbReference type="PANTHER" id="PTHR43721">
    <property type="entry name" value="ELONGATION FACTOR TU-RELATED"/>
    <property type="match status" value="1"/>
</dbReference>
<dbReference type="PRINTS" id="PR00315">
    <property type="entry name" value="ELONGATNFCT"/>
</dbReference>
<dbReference type="Gene3D" id="3.40.50.300">
    <property type="entry name" value="P-loop containing nucleotide triphosphate hydrolases"/>
    <property type="match status" value="1"/>
</dbReference>
<keyword evidence="5" id="KW-0342">GTP-binding</keyword>
<evidence type="ECO:0000259" key="6">
    <source>
        <dbReference type="PROSITE" id="PS51722"/>
    </source>
</evidence>
<protein>
    <submittedName>
        <fullName evidence="7">Selenocysteine-specific translation factor</fullName>
    </submittedName>
</protein>
<dbReference type="Gene3D" id="2.40.30.10">
    <property type="entry name" value="Translation factors"/>
    <property type="match status" value="1"/>
</dbReference>
<evidence type="ECO:0000256" key="4">
    <source>
        <dbReference type="ARBA" id="ARBA00022917"/>
    </source>
</evidence>
<dbReference type="PROSITE" id="PS00301">
    <property type="entry name" value="G_TR_1"/>
    <property type="match status" value="1"/>
</dbReference>
<comment type="caution">
    <text evidence="7">The sequence shown here is derived from an EMBL/GenBank/DDBJ whole genome shotgun (WGS) entry which is preliminary data.</text>
</comment>
<dbReference type="CDD" id="cd04171">
    <property type="entry name" value="SelB"/>
    <property type="match status" value="1"/>
</dbReference>
<sequence length="644" mass="69180">MIVGTAGHIDHGKTRLVRALTGIDTDRLKEEKARGISIELGYAYVPLEGDAAAGEMLGFVDVPGHERFVHTMVAGATGIDFALLVIAADDGVMPQTREHLAILAWLGVERGAIALTKVDRVDAARLAEVQAQVAALLAGTPLRDAPSFACDSTAPADAGIAALRAYLHAQAAGAAGRQGASAHEELFRLPIDRVFTLPGHGTMVAGPVHGGRAEVGANLRLMPQGIAVRIRSIHAQNRAAAAAEAGQRCALNLASIGRDAISRGDWIADPRAFLPSPRVDVRLHLDADAPPLRDWTPLHVHWGTMHRLAHAVVLDGGQASPGGTRSMLVQLVFDAPVCAMTGDRFIVRNAGATATLGGGVVLDTDPPQRRRRSPARLAWLAALERLAAGDGIEALLRQSPLGLSMAALARHCRLPAQRIVLPADARHVEGRDDGHAILLTHWQALCGQVLESLRTWHQRRPDEPGVDSGRLQRSTLPGLAPALWQALLHELQANGRIQRNGAWWHLPGHDTPLPERERALLPELLPLLSAGGFDPPWVRTLAAQTGADEELVRATLRHAAARGEVFQVVSDLFYHPQRIAELAGTLGALARTHGAVEAALFRDAIGLGRKRSIQILEFFDRVGYTRRVGDSHRLRNDMQWNAAP</sequence>
<dbReference type="GO" id="GO:0001514">
    <property type="term" value="P:selenocysteine incorporation"/>
    <property type="evidence" value="ECO:0007669"/>
    <property type="project" value="InterPro"/>
</dbReference>
<evidence type="ECO:0000313" key="7">
    <source>
        <dbReference type="EMBL" id="GHH52641.1"/>
    </source>
</evidence>
<dbReference type="InterPro" id="IPR000795">
    <property type="entry name" value="T_Tr_GTP-bd_dom"/>
</dbReference>
<evidence type="ECO:0000256" key="2">
    <source>
        <dbReference type="ARBA" id="ARBA00022490"/>
    </source>
</evidence>
<organism evidence="7 8">
    <name type="scientific">Xanthomonas boreopolis</name>
    <dbReference type="NCBI Taxonomy" id="86183"/>
    <lineage>
        <taxon>Bacteria</taxon>
        <taxon>Pseudomonadati</taxon>
        <taxon>Pseudomonadota</taxon>
        <taxon>Gammaproteobacteria</taxon>
        <taxon>Lysobacterales</taxon>
        <taxon>Lysobacteraceae</taxon>
        <taxon>Xanthomonas</taxon>
    </lineage>
</organism>
<dbReference type="InterPro" id="IPR057335">
    <property type="entry name" value="Beta-barrel_SelB"/>
</dbReference>
<reference evidence="7" key="2">
    <citation type="submission" date="2020-09" db="EMBL/GenBank/DDBJ databases">
        <authorList>
            <person name="Sun Q."/>
            <person name="Ohkuma M."/>
        </authorList>
    </citation>
    <scope>NUCLEOTIDE SEQUENCE</scope>
    <source>
        <strain evidence="7">JCM 13306</strain>
    </source>
</reference>
<dbReference type="Pfam" id="PF09106">
    <property type="entry name" value="WHD_2nd_SelB"/>
    <property type="match status" value="1"/>
</dbReference>
<dbReference type="Proteomes" id="UP000623958">
    <property type="component" value="Unassembled WGS sequence"/>
</dbReference>
<dbReference type="PROSITE" id="PS51722">
    <property type="entry name" value="G_TR_2"/>
    <property type="match status" value="1"/>
</dbReference>
<evidence type="ECO:0000256" key="5">
    <source>
        <dbReference type="ARBA" id="ARBA00023134"/>
    </source>
</evidence>
<dbReference type="InterPro" id="IPR009000">
    <property type="entry name" value="Transl_B-barrel_sf"/>
</dbReference>
<dbReference type="CDD" id="cd15491">
    <property type="entry name" value="selB_III"/>
    <property type="match status" value="1"/>
</dbReference>
<keyword evidence="8" id="KW-1185">Reference proteome</keyword>
<reference evidence="7" key="1">
    <citation type="journal article" date="2014" name="Int. J. Syst. Evol. Microbiol.">
        <title>Complete genome sequence of Corynebacterium casei LMG S-19264T (=DSM 44701T), isolated from a smear-ripened cheese.</title>
        <authorList>
            <consortium name="US DOE Joint Genome Institute (JGI-PGF)"/>
            <person name="Walter F."/>
            <person name="Albersmeier A."/>
            <person name="Kalinowski J."/>
            <person name="Ruckert C."/>
        </authorList>
    </citation>
    <scope>NUCLEOTIDE SEQUENCE</scope>
    <source>
        <strain evidence="7">JCM 13306</strain>
    </source>
</reference>
<evidence type="ECO:0000313" key="8">
    <source>
        <dbReference type="Proteomes" id="UP000623958"/>
    </source>
</evidence>
<keyword evidence="2" id="KW-0963">Cytoplasm</keyword>
<dbReference type="InterPro" id="IPR004535">
    <property type="entry name" value="Transl_elong_SelB"/>
</dbReference>
<dbReference type="InterPro" id="IPR015190">
    <property type="entry name" value="Elong_fac_SelB-wing-hlx_typ-2"/>
</dbReference>
<evidence type="ECO:0000256" key="3">
    <source>
        <dbReference type="ARBA" id="ARBA00022741"/>
    </source>
</evidence>